<organism evidence="5 6">
    <name type="scientific">Cannabis sativa</name>
    <name type="common">Hemp</name>
    <name type="synonym">Marijuana</name>
    <dbReference type="NCBI Taxonomy" id="3483"/>
    <lineage>
        <taxon>Eukaryota</taxon>
        <taxon>Viridiplantae</taxon>
        <taxon>Streptophyta</taxon>
        <taxon>Embryophyta</taxon>
        <taxon>Tracheophyta</taxon>
        <taxon>Spermatophyta</taxon>
        <taxon>Magnoliopsida</taxon>
        <taxon>eudicotyledons</taxon>
        <taxon>Gunneridae</taxon>
        <taxon>Pentapetalae</taxon>
        <taxon>rosids</taxon>
        <taxon>fabids</taxon>
        <taxon>Rosales</taxon>
        <taxon>Cannabaceae</taxon>
        <taxon>Cannabis</taxon>
    </lineage>
</organism>
<dbReference type="InterPro" id="IPR003653">
    <property type="entry name" value="Peptidase_C48_C"/>
</dbReference>
<feature type="region of interest" description="Disordered" evidence="3">
    <location>
        <begin position="176"/>
        <end position="200"/>
    </location>
</feature>
<feature type="domain" description="Ubiquitin-like protease family profile" evidence="4">
    <location>
        <begin position="109"/>
        <end position="162"/>
    </location>
</feature>
<reference evidence="5 6" key="1">
    <citation type="journal article" date="2020" name="bioRxiv">
        <title>Sequence and annotation of 42 cannabis genomes reveals extensive copy number variation in cannabinoid synthesis and pathogen resistance genes.</title>
        <authorList>
            <person name="Mckernan K.J."/>
            <person name="Helbert Y."/>
            <person name="Kane L.T."/>
            <person name="Ebling H."/>
            <person name="Zhang L."/>
            <person name="Liu B."/>
            <person name="Eaton Z."/>
            <person name="Mclaughlin S."/>
            <person name="Kingan S."/>
            <person name="Baybayan P."/>
            <person name="Concepcion G."/>
            <person name="Jordan M."/>
            <person name="Riva A."/>
            <person name="Barbazuk W."/>
            <person name="Harkins T."/>
        </authorList>
    </citation>
    <scope>NUCLEOTIDE SEQUENCE [LARGE SCALE GENOMIC DNA]</scope>
    <source>
        <strain evidence="6">cv. Jamaican Lion 4</strain>
        <tissue evidence="5">Leaf</tissue>
    </source>
</reference>
<evidence type="ECO:0000313" key="5">
    <source>
        <dbReference type="EMBL" id="KAF4402717.1"/>
    </source>
</evidence>
<dbReference type="EMBL" id="JAATIQ010000007">
    <property type="protein sequence ID" value="KAF4402717.1"/>
    <property type="molecule type" value="Genomic_DNA"/>
</dbReference>
<dbReference type="Pfam" id="PF02902">
    <property type="entry name" value="Peptidase_C48"/>
    <property type="match status" value="1"/>
</dbReference>
<dbReference type="AlphaFoldDB" id="A0A7J6I577"/>
<evidence type="ECO:0000313" key="6">
    <source>
        <dbReference type="Proteomes" id="UP000583929"/>
    </source>
</evidence>
<evidence type="ECO:0000256" key="1">
    <source>
        <dbReference type="ARBA" id="ARBA00022670"/>
    </source>
</evidence>
<gene>
    <name evidence="5" type="ORF">G4B88_012502</name>
</gene>
<comment type="caution">
    <text evidence="5">The sequence shown here is derived from an EMBL/GenBank/DDBJ whole genome shotgun (WGS) entry which is preliminary data.</text>
</comment>
<dbReference type="GO" id="GO:0006508">
    <property type="term" value="P:proteolysis"/>
    <property type="evidence" value="ECO:0007669"/>
    <property type="project" value="UniProtKB-KW"/>
</dbReference>
<keyword evidence="2" id="KW-0378">Hydrolase</keyword>
<sequence>MDLFKRSYRAWNKFKVVVHVGEPSSGEARKAKRKRNDNEDDFVVVRPRKRKMWFHSLLHCDQFLSDSDTEVSVASLLALEPYSVMLSLFFSLLGVYDELPYTLPASVNPVAPFPIVNAEVLPEQVDNDCGAFVATFVEYFIEGKNIPADFDVEEYRLRLSVLPYKFGLMKQIDNVESELESPPKSPKKTKAKAKGKARAKANLKYRAMLSD</sequence>
<protein>
    <recommendedName>
        <fullName evidence="4">Ubiquitin-like protease family profile domain-containing protein</fullName>
    </recommendedName>
</protein>
<proteinExistence type="predicted"/>
<evidence type="ECO:0000256" key="3">
    <source>
        <dbReference type="SAM" id="MobiDB-lite"/>
    </source>
</evidence>
<dbReference type="GO" id="GO:0008234">
    <property type="term" value="F:cysteine-type peptidase activity"/>
    <property type="evidence" value="ECO:0007669"/>
    <property type="project" value="InterPro"/>
</dbReference>
<evidence type="ECO:0000259" key="4">
    <source>
        <dbReference type="Pfam" id="PF02902"/>
    </source>
</evidence>
<accession>A0A7J6I577</accession>
<keyword evidence="6" id="KW-1185">Reference proteome</keyword>
<name>A0A7J6I577_CANSA</name>
<feature type="compositionally biased region" description="Basic residues" evidence="3">
    <location>
        <begin position="185"/>
        <end position="200"/>
    </location>
</feature>
<dbReference type="Proteomes" id="UP000583929">
    <property type="component" value="Unassembled WGS sequence"/>
</dbReference>
<keyword evidence="1" id="KW-0645">Protease</keyword>
<evidence type="ECO:0000256" key="2">
    <source>
        <dbReference type="ARBA" id="ARBA00022801"/>
    </source>
</evidence>